<dbReference type="PROSITE" id="PS50088">
    <property type="entry name" value="ANK_REPEAT"/>
    <property type="match status" value="5"/>
</dbReference>
<proteinExistence type="predicted"/>
<name>A0A8T0TMH0_PANVG</name>
<keyword evidence="9" id="KW-0862">Zinc</keyword>
<dbReference type="Pfam" id="PF00023">
    <property type="entry name" value="Ank"/>
    <property type="match status" value="2"/>
</dbReference>
<dbReference type="PRINTS" id="PR01415">
    <property type="entry name" value="ANKYRIN"/>
</dbReference>
<feature type="domain" description="RING-type" evidence="14">
    <location>
        <begin position="298"/>
        <end position="347"/>
    </location>
</feature>
<accession>A0A8T0TMH0</accession>
<dbReference type="EMBL" id="CM029043">
    <property type="protein sequence ID" value="KAG2609119.1"/>
    <property type="molecule type" value="Genomic_DNA"/>
</dbReference>
<dbReference type="InterPro" id="IPR001841">
    <property type="entry name" value="Znf_RING"/>
</dbReference>
<dbReference type="Pfam" id="PF12796">
    <property type="entry name" value="Ank_2"/>
    <property type="match status" value="1"/>
</dbReference>
<evidence type="ECO:0000256" key="2">
    <source>
        <dbReference type="ARBA" id="ARBA00004906"/>
    </source>
</evidence>
<keyword evidence="4" id="KW-0808">Transferase</keyword>
<evidence type="ECO:0000256" key="5">
    <source>
        <dbReference type="ARBA" id="ARBA00022723"/>
    </source>
</evidence>
<dbReference type="InterPro" id="IPR050776">
    <property type="entry name" value="Ank_Repeat/CDKN_Inhibitor"/>
</dbReference>
<dbReference type="Pfam" id="PF24921">
    <property type="entry name" value="RING_XB3-XBAT31"/>
    <property type="match status" value="1"/>
</dbReference>
<dbReference type="GO" id="GO:0008270">
    <property type="term" value="F:zinc ion binding"/>
    <property type="evidence" value="ECO:0007669"/>
    <property type="project" value="UniProtKB-KW"/>
</dbReference>
<evidence type="ECO:0000256" key="6">
    <source>
        <dbReference type="ARBA" id="ARBA00022737"/>
    </source>
</evidence>
<feature type="repeat" description="ANK" evidence="11">
    <location>
        <begin position="149"/>
        <end position="181"/>
    </location>
</feature>
<dbReference type="Gene3D" id="3.30.40.10">
    <property type="entry name" value="Zinc/RING finger domain, C3HC4 (zinc finger)"/>
    <property type="match status" value="1"/>
</dbReference>
<evidence type="ECO:0000256" key="4">
    <source>
        <dbReference type="ARBA" id="ARBA00022679"/>
    </source>
</evidence>
<feature type="repeat" description="ANK" evidence="11">
    <location>
        <begin position="44"/>
        <end position="76"/>
    </location>
</feature>
<keyword evidence="6" id="KW-0677">Repeat</keyword>
<dbReference type="EC" id="2.3.2.27" evidence="3"/>
<dbReference type="InterPro" id="IPR017907">
    <property type="entry name" value="Znf_RING_CS"/>
</dbReference>
<reference evidence="15" key="1">
    <citation type="submission" date="2020-05" db="EMBL/GenBank/DDBJ databases">
        <title>WGS assembly of Panicum virgatum.</title>
        <authorList>
            <person name="Lovell J.T."/>
            <person name="Jenkins J."/>
            <person name="Shu S."/>
            <person name="Juenger T.E."/>
            <person name="Schmutz J."/>
        </authorList>
    </citation>
    <scope>NUCLEOTIDE SEQUENCE</scope>
    <source>
        <strain evidence="15">AP13</strain>
    </source>
</reference>
<dbReference type="PANTHER" id="PTHR24201:SF16">
    <property type="entry name" value="ANKYRIN-1-LIKE-RELATED"/>
    <property type="match status" value="1"/>
</dbReference>
<keyword evidence="7 12" id="KW-0863">Zinc-finger</keyword>
<evidence type="ECO:0000259" key="14">
    <source>
        <dbReference type="PROSITE" id="PS50089"/>
    </source>
</evidence>
<keyword evidence="8" id="KW-0833">Ubl conjugation pathway</keyword>
<dbReference type="SMART" id="SM00248">
    <property type="entry name" value="ANK"/>
    <property type="match status" value="5"/>
</dbReference>
<dbReference type="SUPFAM" id="SSF57850">
    <property type="entry name" value="RING/U-box"/>
    <property type="match status" value="1"/>
</dbReference>
<dbReference type="Proteomes" id="UP000823388">
    <property type="component" value="Chromosome 4K"/>
</dbReference>
<evidence type="ECO:0000256" key="3">
    <source>
        <dbReference type="ARBA" id="ARBA00012483"/>
    </source>
</evidence>
<dbReference type="OrthoDB" id="539213at2759"/>
<evidence type="ECO:0000313" key="16">
    <source>
        <dbReference type="Proteomes" id="UP000823388"/>
    </source>
</evidence>
<evidence type="ECO:0000256" key="1">
    <source>
        <dbReference type="ARBA" id="ARBA00000900"/>
    </source>
</evidence>
<dbReference type="InterPro" id="IPR002110">
    <property type="entry name" value="Ankyrin_rpt"/>
</dbReference>
<dbReference type="SUPFAM" id="SSF48403">
    <property type="entry name" value="Ankyrin repeat"/>
    <property type="match status" value="1"/>
</dbReference>
<keyword evidence="16" id="KW-1185">Reference proteome</keyword>
<protein>
    <recommendedName>
        <fullName evidence="3">RING-type E3 ubiquitin transferase</fullName>
        <ecNumber evidence="3">2.3.2.27</ecNumber>
    </recommendedName>
</protein>
<feature type="repeat" description="ANK" evidence="11">
    <location>
        <begin position="77"/>
        <end position="109"/>
    </location>
</feature>
<dbReference type="PROSITE" id="PS00518">
    <property type="entry name" value="ZF_RING_1"/>
    <property type="match status" value="1"/>
</dbReference>
<evidence type="ECO:0000256" key="10">
    <source>
        <dbReference type="ARBA" id="ARBA00023043"/>
    </source>
</evidence>
<evidence type="ECO:0000256" key="13">
    <source>
        <dbReference type="SAM" id="MobiDB-lite"/>
    </source>
</evidence>
<comment type="caution">
    <text evidence="15">The sequence shown here is derived from an EMBL/GenBank/DDBJ whole genome shotgun (WGS) entry which is preliminary data.</text>
</comment>
<keyword evidence="10 11" id="KW-0040">ANK repeat</keyword>
<dbReference type="GO" id="GO:0061630">
    <property type="term" value="F:ubiquitin protein ligase activity"/>
    <property type="evidence" value="ECO:0007669"/>
    <property type="project" value="UniProtKB-EC"/>
</dbReference>
<gene>
    <name evidence="15" type="ORF">PVAP13_4KG079808</name>
</gene>
<comment type="catalytic activity">
    <reaction evidence="1">
        <text>S-ubiquitinyl-[E2 ubiquitin-conjugating enzyme]-L-cysteine + [acceptor protein]-L-lysine = [E2 ubiquitin-conjugating enzyme]-L-cysteine + N(6)-ubiquitinyl-[acceptor protein]-L-lysine.</text>
        <dbReference type="EC" id="2.3.2.27"/>
    </reaction>
</comment>
<dbReference type="EMBL" id="CM029043">
    <property type="protein sequence ID" value="KAG2609118.1"/>
    <property type="molecule type" value="Genomic_DNA"/>
</dbReference>
<evidence type="ECO:0000313" key="15">
    <source>
        <dbReference type="EMBL" id="KAG2609119.1"/>
    </source>
</evidence>
<keyword evidence="5" id="KW-0479">Metal-binding</keyword>
<feature type="repeat" description="ANK" evidence="11">
    <location>
        <begin position="111"/>
        <end position="136"/>
    </location>
</feature>
<evidence type="ECO:0000256" key="9">
    <source>
        <dbReference type="ARBA" id="ARBA00022833"/>
    </source>
</evidence>
<comment type="pathway">
    <text evidence="2">Protein modification; protein ubiquitination.</text>
</comment>
<dbReference type="InterPro" id="IPR036770">
    <property type="entry name" value="Ankyrin_rpt-contain_sf"/>
</dbReference>
<organism evidence="15 16">
    <name type="scientific">Panicum virgatum</name>
    <name type="common">Blackwell switchgrass</name>
    <dbReference type="NCBI Taxonomy" id="38727"/>
    <lineage>
        <taxon>Eukaryota</taxon>
        <taxon>Viridiplantae</taxon>
        <taxon>Streptophyta</taxon>
        <taxon>Embryophyta</taxon>
        <taxon>Tracheophyta</taxon>
        <taxon>Spermatophyta</taxon>
        <taxon>Magnoliopsida</taxon>
        <taxon>Liliopsida</taxon>
        <taxon>Poales</taxon>
        <taxon>Poaceae</taxon>
        <taxon>PACMAD clade</taxon>
        <taxon>Panicoideae</taxon>
        <taxon>Panicodae</taxon>
        <taxon>Paniceae</taxon>
        <taxon>Panicinae</taxon>
        <taxon>Panicum</taxon>
        <taxon>Panicum sect. Hiantes</taxon>
    </lineage>
</organism>
<dbReference type="InterPro" id="IPR013083">
    <property type="entry name" value="Znf_RING/FYVE/PHD"/>
</dbReference>
<dbReference type="PROSITE" id="PS50089">
    <property type="entry name" value="ZF_RING_2"/>
    <property type="match status" value="1"/>
</dbReference>
<feature type="region of interest" description="Disordered" evidence="13">
    <location>
        <begin position="373"/>
        <end position="419"/>
    </location>
</feature>
<evidence type="ECO:0000256" key="8">
    <source>
        <dbReference type="ARBA" id="ARBA00022786"/>
    </source>
</evidence>
<dbReference type="InterPro" id="IPR056760">
    <property type="entry name" value="RING_XB3-like"/>
</dbReference>
<dbReference type="PROSITE" id="PS50297">
    <property type="entry name" value="ANK_REP_REGION"/>
    <property type="match status" value="5"/>
</dbReference>
<feature type="repeat" description="ANK" evidence="11">
    <location>
        <begin position="193"/>
        <end position="225"/>
    </location>
</feature>
<evidence type="ECO:0000256" key="11">
    <source>
        <dbReference type="PROSITE-ProRule" id="PRU00023"/>
    </source>
</evidence>
<dbReference type="AlphaFoldDB" id="A0A8T0TMH0"/>
<dbReference type="Gene3D" id="1.25.40.20">
    <property type="entry name" value="Ankyrin repeat-containing domain"/>
    <property type="match status" value="2"/>
</dbReference>
<dbReference type="PANTHER" id="PTHR24201">
    <property type="entry name" value="ANK_REP_REGION DOMAIN-CONTAINING PROTEIN"/>
    <property type="match status" value="1"/>
</dbReference>
<sequence>MGNALGCAGLGERLAAAARDGDAAEVRRLLEANPGHARCAAFGSLNSPLHLAAAKGHHEIAALLLQNGADANARNIYGQTALMQACRFGQWEVVQTLLVFGCNVSKVDSLSSRTALHLAAAGGHVKCARLLLAAAAGDGGRFVNRAGSGGVTALHLAALHGHADCVHLLIDEHADLAAQTLPCVASPMGSIGAGSTPLHYAAAGGEVKCCQILVSRGADRTAVNCNGWLPVDVARTWGCHWLEHVLSPKSHLPIPKFPPSGYLSSPLASVLSLARDCGLVLNTSSEFSDSVVDDGDACAVCLERPCNVAAEVCGHELCVKCALDLCSVIKSYDVPGIAGSIPCPLCRSAIASFRKRAASEAEDGLEPDLSAACSGGGHCKSCSSAGDHQASSSPEKKRSTDSDQPIGILPLYSPPAVLS</sequence>
<evidence type="ECO:0000256" key="7">
    <source>
        <dbReference type="ARBA" id="ARBA00022771"/>
    </source>
</evidence>
<evidence type="ECO:0000256" key="12">
    <source>
        <dbReference type="PROSITE-ProRule" id="PRU00175"/>
    </source>
</evidence>